<organism evidence="1 2">
    <name type="scientific">Kryptobacter tengchongensis</name>
    <dbReference type="NCBI Taxonomy" id="1643429"/>
    <lineage>
        <taxon>Bacteria</taxon>
        <taxon>Pseudomonadati</taxon>
        <taxon>Candidatus Kryptoniota</taxon>
        <taxon>Candidatus Kryptobacter</taxon>
    </lineage>
</organism>
<name>A0A656D4Y4_KRYT1</name>
<accession>A0A656D4Y4</accession>
<reference evidence="1 2" key="1">
    <citation type="submission" date="2015-11" db="EMBL/GenBank/DDBJ databases">
        <authorList>
            <person name="Varghese N."/>
        </authorList>
    </citation>
    <scope>NUCLEOTIDE SEQUENCE [LARGE SCALE GENOMIC DNA]</scope>
    <source>
        <strain evidence="1 2">JGI-24</strain>
    </source>
</reference>
<keyword evidence="2" id="KW-1185">Reference proteome</keyword>
<proteinExistence type="predicted"/>
<protein>
    <submittedName>
        <fullName evidence="1">Uncharacterized protein</fullName>
    </submittedName>
</protein>
<dbReference type="Proteomes" id="UP000243065">
    <property type="component" value="Unassembled WGS sequence"/>
</dbReference>
<evidence type="ECO:0000313" key="2">
    <source>
        <dbReference type="Proteomes" id="UP000243065"/>
    </source>
</evidence>
<evidence type="ECO:0000313" key="1">
    <source>
        <dbReference type="EMBL" id="CUS99666.1"/>
    </source>
</evidence>
<dbReference type="EMBL" id="CZVU01000021">
    <property type="protein sequence ID" value="CUS99666.1"/>
    <property type="molecule type" value="Genomic_DNA"/>
</dbReference>
<sequence>MKAVLTFVLFSFFSQFLFSQEILLRFQPGKGENFVYSLLSEGTMTQSVMGMEQVVNSKTEVRYSYFIQNVSKDGEVEILISVDTIKTNVKSQNPPLDTTFVIPSGFKFKQVLNKFGKGISFEILEMKELPLPGGADRRIDRRSYSHNIVFPEGKIKPGDSWDFSSIDTTSGREGTTVVKTKGKYTYDGIETVNQIKCARLKLDANFSISGQGTIQGMNYGLEGEGKIVGAHWVDLETGLVVRSDTNTEIEMAIGITGQYEMTMPMSQKMKTVVNLIR</sequence>
<gene>
    <name evidence="1" type="ORF">JGI24_00649</name>
</gene>
<dbReference type="OrthoDB" id="9812696at2"/>
<dbReference type="RefSeq" id="WP_072150103.1">
    <property type="nucleotide sequence ID" value="NZ_CZVU01000021.1"/>
</dbReference>
<dbReference type="AlphaFoldDB" id="A0A656D4Y4"/>